<organism evidence="2 3">
    <name type="scientific">Gossypium armourianum</name>
    <dbReference type="NCBI Taxonomy" id="34283"/>
    <lineage>
        <taxon>Eukaryota</taxon>
        <taxon>Viridiplantae</taxon>
        <taxon>Streptophyta</taxon>
        <taxon>Embryophyta</taxon>
        <taxon>Tracheophyta</taxon>
        <taxon>Spermatophyta</taxon>
        <taxon>Magnoliopsida</taxon>
        <taxon>eudicotyledons</taxon>
        <taxon>Gunneridae</taxon>
        <taxon>Pentapetalae</taxon>
        <taxon>rosids</taxon>
        <taxon>malvids</taxon>
        <taxon>Malvales</taxon>
        <taxon>Malvaceae</taxon>
        <taxon>Malvoideae</taxon>
        <taxon>Gossypium</taxon>
    </lineage>
</organism>
<evidence type="ECO:0000313" key="2">
    <source>
        <dbReference type="EMBL" id="MBA0842557.1"/>
    </source>
</evidence>
<dbReference type="Pfam" id="PF06974">
    <property type="entry name" value="WS_DGAT_C"/>
    <property type="match status" value="1"/>
</dbReference>
<gene>
    <name evidence="2" type="ORF">Goarm_002377</name>
</gene>
<evidence type="ECO:0000313" key="3">
    <source>
        <dbReference type="Proteomes" id="UP000593575"/>
    </source>
</evidence>
<dbReference type="EMBL" id="JABFAE010000012">
    <property type="protein sequence ID" value="MBA0842557.1"/>
    <property type="molecule type" value="Genomic_DNA"/>
</dbReference>
<proteinExistence type="predicted"/>
<dbReference type="AlphaFoldDB" id="A0A7J9K7X0"/>
<keyword evidence="3" id="KW-1185">Reference proteome</keyword>
<reference evidence="2 3" key="1">
    <citation type="journal article" date="2019" name="Genome Biol. Evol.">
        <title>Insights into the evolution of the New World diploid cottons (Gossypium, subgenus Houzingenia) based on genome sequencing.</title>
        <authorList>
            <person name="Grover C.E."/>
            <person name="Arick M.A. 2nd"/>
            <person name="Thrash A."/>
            <person name="Conover J.L."/>
            <person name="Sanders W.S."/>
            <person name="Peterson D.G."/>
            <person name="Frelichowski J.E."/>
            <person name="Scheffler J.A."/>
            <person name="Scheffler B.E."/>
            <person name="Wendel J.F."/>
        </authorList>
    </citation>
    <scope>NUCLEOTIDE SEQUENCE [LARGE SCALE GENOMIC DNA]</scope>
    <source>
        <strain evidence="2">6</strain>
        <tissue evidence="2">Leaf</tissue>
    </source>
</reference>
<protein>
    <recommendedName>
        <fullName evidence="1">O-acyltransferase WSD1 C-terminal domain-containing protein</fullName>
    </recommendedName>
</protein>
<feature type="domain" description="O-acyltransferase WSD1 C-terminal" evidence="1">
    <location>
        <begin position="11"/>
        <end position="51"/>
    </location>
</feature>
<dbReference type="Proteomes" id="UP000593575">
    <property type="component" value="Unassembled WGS sequence"/>
</dbReference>
<name>A0A7J9K7X0_9ROSI</name>
<comment type="caution">
    <text evidence="2">The sequence shown here is derived from an EMBL/GenBank/DDBJ whole genome shotgun (WGS) entry which is preliminary data.</text>
</comment>
<accession>A0A7J9K7X0</accession>
<sequence>MDLMDDFAHFQSLTITMVSYMGKLRIAVGTEKGYIDPPKFKSSIENALEMILKAAHETV</sequence>
<evidence type="ECO:0000259" key="1">
    <source>
        <dbReference type="Pfam" id="PF06974"/>
    </source>
</evidence>
<dbReference type="InterPro" id="IPR009721">
    <property type="entry name" value="O-acyltransferase_WSD1_C"/>
</dbReference>